<comment type="caution">
    <text evidence="8">The sequence shown here is derived from an EMBL/GenBank/DDBJ whole genome shotgun (WGS) entry which is preliminary data.</text>
</comment>
<feature type="domain" description="VTT" evidence="7">
    <location>
        <begin position="30"/>
        <end position="153"/>
    </location>
</feature>
<feature type="transmembrane region" description="Helical" evidence="6">
    <location>
        <begin position="133"/>
        <end position="155"/>
    </location>
</feature>
<feature type="transmembrane region" description="Helical" evidence="6">
    <location>
        <begin position="12"/>
        <end position="37"/>
    </location>
</feature>
<evidence type="ECO:0000256" key="4">
    <source>
        <dbReference type="ARBA" id="ARBA00022989"/>
    </source>
</evidence>
<dbReference type="EMBL" id="JAHKNG010000010">
    <property type="protein sequence ID" value="MBU3030038.1"/>
    <property type="molecule type" value="Genomic_DNA"/>
</dbReference>
<evidence type="ECO:0000256" key="5">
    <source>
        <dbReference type="ARBA" id="ARBA00023136"/>
    </source>
</evidence>
<dbReference type="InterPro" id="IPR051311">
    <property type="entry name" value="DedA_domain"/>
</dbReference>
<keyword evidence="4 6" id="KW-1133">Transmembrane helix</keyword>
<dbReference type="RefSeq" id="WP_216032721.1">
    <property type="nucleotide sequence ID" value="NZ_JAHKNG010000010.1"/>
</dbReference>
<dbReference type="Proteomes" id="UP001166191">
    <property type="component" value="Unassembled WGS sequence"/>
</dbReference>
<evidence type="ECO:0000313" key="9">
    <source>
        <dbReference type="Proteomes" id="UP001166191"/>
    </source>
</evidence>
<dbReference type="PANTHER" id="PTHR42709">
    <property type="entry name" value="ALKALINE PHOSPHATASE LIKE PROTEIN"/>
    <property type="match status" value="1"/>
</dbReference>
<keyword evidence="3 6" id="KW-0812">Transmembrane</keyword>
<keyword evidence="5 6" id="KW-0472">Membrane</keyword>
<evidence type="ECO:0000256" key="2">
    <source>
        <dbReference type="ARBA" id="ARBA00022475"/>
    </source>
</evidence>
<sequence>MKQELLALLPQWGPWLIGVSAFLSCLMLPFPTSFLLLTAGALSGTGHLYLPELVVAAFVGATLGDLAAFLLARRIGPWLDSPGSRSAAVLAKAHDFIARRGAMAVFLSRWLLTPLGPATNYVSGMAGLPLPRFLAASAAGEFLWAALHLTLGHLFGRQFRDAEGAAVKALAVGAVLALLVWLGRHAWRRFGSGRDSDPV</sequence>
<evidence type="ECO:0000256" key="3">
    <source>
        <dbReference type="ARBA" id="ARBA00022692"/>
    </source>
</evidence>
<evidence type="ECO:0000259" key="7">
    <source>
        <dbReference type="Pfam" id="PF09335"/>
    </source>
</evidence>
<keyword evidence="2" id="KW-1003">Cell membrane</keyword>
<reference evidence="8" key="1">
    <citation type="submission" date="2021-06" db="EMBL/GenBank/DDBJ databases">
        <title>Paracoccus bacterium XHP0099 sp. nov., isolated from the surface waters of the Yellow Sea.</title>
        <authorList>
            <person name="Xue H."/>
            <person name="Zhang D."/>
        </authorList>
    </citation>
    <scope>NUCLEOTIDE SEQUENCE</scope>
    <source>
        <strain evidence="8">XHP0099</strain>
    </source>
</reference>
<evidence type="ECO:0000313" key="8">
    <source>
        <dbReference type="EMBL" id="MBU3030038.1"/>
    </source>
</evidence>
<dbReference type="InterPro" id="IPR032816">
    <property type="entry name" value="VTT_dom"/>
</dbReference>
<name>A0ABS6AHG0_9RHOB</name>
<feature type="transmembrane region" description="Helical" evidence="6">
    <location>
        <begin position="49"/>
        <end position="72"/>
    </location>
</feature>
<dbReference type="PROSITE" id="PS51257">
    <property type="entry name" value="PROKAR_LIPOPROTEIN"/>
    <property type="match status" value="1"/>
</dbReference>
<proteinExistence type="predicted"/>
<feature type="transmembrane region" description="Helical" evidence="6">
    <location>
        <begin position="167"/>
        <end position="187"/>
    </location>
</feature>
<evidence type="ECO:0000256" key="1">
    <source>
        <dbReference type="ARBA" id="ARBA00004651"/>
    </source>
</evidence>
<organism evidence="8 9">
    <name type="scientific">Paracoccus marinaquae</name>
    <dbReference type="NCBI Taxonomy" id="2841926"/>
    <lineage>
        <taxon>Bacteria</taxon>
        <taxon>Pseudomonadati</taxon>
        <taxon>Pseudomonadota</taxon>
        <taxon>Alphaproteobacteria</taxon>
        <taxon>Rhodobacterales</taxon>
        <taxon>Paracoccaceae</taxon>
        <taxon>Paracoccus</taxon>
    </lineage>
</organism>
<protein>
    <submittedName>
        <fullName evidence="8">DedA family protein</fullName>
    </submittedName>
</protein>
<comment type="subcellular location">
    <subcellularLocation>
        <location evidence="1">Cell membrane</location>
        <topology evidence="1">Multi-pass membrane protein</topology>
    </subcellularLocation>
</comment>
<keyword evidence="9" id="KW-1185">Reference proteome</keyword>
<gene>
    <name evidence="8" type="ORF">KNW02_07900</name>
</gene>
<dbReference type="PANTHER" id="PTHR42709:SF6">
    <property type="entry name" value="UNDECAPRENYL PHOSPHATE TRANSPORTER A"/>
    <property type="match status" value="1"/>
</dbReference>
<evidence type="ECO:0000256" key="6">
    <source>
        <dbReference type="SAM" id="Phobius"/>
    </source>
</evidence>
<accession>A0ABS6AHG0</accession>
<dbReference type="Pfam" id="PF09335">
    <property type="entry name" value="VTT_dom"/>
    <property type="match status" value="1"/>
</dbReference>